<keyword evidence="10" id="KW-0521">NADP</keyword>
<name>A0A7X4K7S1_9SPHN</name>
<keyword evidence="15" id="KW-1185">Reference proteome</keyword>
<evidence type="ECO:0000256" key="8">
    <source>
        <dbReference type="ARBA" id="ARBA00023157"/>
    </source>
</evidence>
<dbReference type="EMBL" id="WVTD01000004">
    <property type="protein sequence ID" value="MYL97598.1"/>
    <property type="molecule type" value="Genomic_DNA"/>
</dbReference>
<comment type="cofactor">
    <cofactor evidence="10">
        <name>FAD</name>
        <dbReference type="ChEBI" id="CHEBI:57692"/>
    </cofactor>
    <text evidence="10">Binds 1 FAD per subunit.</text>
</comment>
<evidence type="ECO:0000256" key="3">
    <source>
        <dbReference type="ARBA" id="ARBA00018719"/>
    </source>
</evidence>
<feature type="domain" description="Thioredoxin-like fold" evidence="13">
    <location>
        <begin position="119"/>
        <end position="192"/>
    </location>
</feature>
<dbReference type="InterPro" id="IPR050097">
    <property type="entry name" value="Ferredoxin-NADP_redctase_2"/>
</dbReference>
<dbReference type="InterPro" id="IPR012336">
    <property type="entry name" value="Thioredoxin-like_fold"/>
</dbReference>
<feature type="binding site" evidence="10">
    <location>
        <begin position="214"/>
        <end position="229"/>
    </location>
    <ligand>
        <name>FAD</name>
        <dbReference type="ChEBI" id="CHEBI:57692"/>
    </ligand>
</feature>
<protein>
    <recommendedName>
        <fullName evidence="3">Thioredoxin reductase</fullName>
    </recommendedName>
</protein>
<reference evidence="14 15" key="1">
    <citation type="submission" date="2019-12" db="EMBL/GenBank/DDBJ databases">
        <authorList>
            <person name="Feng G."/>
            <person name="Zhu H."/>
        </authorList>
    </citation>
    <scope>NUCLEOTIDE SEQUENCE [LARGE SCALE GENOMIC DNA]</scope>
    <source>
        <strain evidence="14 15">FGD1</strain>
    </source>
</reference>
<sequence length="540" mass="57457">MLDANLKQQLSQYLGMLREPIELVASLGDDAKSAETRELLTTIASLSDKVTATFDGDDARRPSFIIRRASDAGAWVRFAGLPLGHEFTSLVLALLWTGGHPPKVSDEVLEQARALEGSMQFEMYFSLSCHNCPDVVQALTLIALNNPHVEVTLIEGGTFQAEVEERGVMAVPAVFLNGQMWASGKMSVEEILGKLDVGADAKAAARLAEKKPFEVLVVGGGPAGAAAAVYTARKGFSTGIAAERFGGQVQDTMGIENFISVPYTEGPKLAAALETHVAEYDIDVMNLQRAEKLIPASDAGGYHEVVFANGASLKARSLILTTGARWRNLGVPGEAEYKNKGVAYCPHCDGPLFKGKRVAVIGGGNSGVEAAIDLANIVGHVTLIEFDTKLRADQVLVDKLASMKNVDIFTSAQTTEVEGDGEKVNALVYKDRNTGEERKIELEGVFVQIGLVPNSEWLKDSGLELTGRGEIVIDDKAATNLPGVFAAGDVTTVPYKQIIIAMGEGSKAALSAFDYLIRNEAPEDIAQAGQAAAREAVPVG</sequence>
<dbReference type="GO" id="GO:0102039">
    <property type="term" value="F:NADH-dependent peroxiredoxin activity"/>
    <property type="evidence" value="ECO:0007669"/>
    <property type="project" value="InterPro"/>
</dbReference>
<dbReference type="AlphaFoldDB" id="A0A7X4K7S1"/>
<comment type="similarity">
    <text evidence="1">Belongs to the class-II pyridine nucleotide-disulfide oxidoreductase family.</text>
</comment>
<evidence type="ECO:0000256" key="1">
    <source>
        <dbReference type="ARBA" id="ARBA00009333"/>
    </source>
</evidence>
<dbReference type="InterPro" id="IPR023753">
    <property type="entry name" value="FAD/NAD-binding_dom"/>
</dbReference>
<comment type="caution">
    <text evidence="14">The sequence shown here is derived from an EMBL/GenBank/DDBJ whole genome shotgun (WGS) entry which is preliminary data.</text>
</comment>
<dbReference type="Gene3D" id="3.40.30.80">
    <property type="match status" value="1"/>
</dbReference>
<dbReference type="CDD" id="cd02974">
    <property type="entry name" value="AhpF_NTD_N"/>
    <property type="match status" value="1"/>
</dbReference>
<accession>A0A7X4K7S1</accession>
<evidence type="ECO:0000256" key="5">
    <source>
        <dbReference type="ARBA" id="ARBA00022827"/>
    </source>
</evidence>
<dbReference type="PIRSF" id="PIRSF000238">
    <property type="entry name" value="AhpF"/>
    <property type="match status" value="1"/>
</dbReference>
<gene>
    <name evidence="14" type="primary">ahpF</name>
    <name evidence="14" type="ORF">GR702_07400</name>
</gene>
<dbReference type="CDD" id="cd03026">
    <property type="entry name" value="AhpF_NTD_C"/>
    <property type="match status" value="1"/>
</dbReference>
<dbReference type="Pfam" id="PF07992">
    <property type="entry name" value="Pyr_redox_2"/>
    <property type="match status" value="1"/>
</dbReference>
<keyword evidence="9 11" id="KW-0676">Redox-active center</keyword>
<evidence type="ECO:0000256" key="4">
    <source>
        <dbReference type="ARBA" id="ARBA00022630"/>
    </source>
</evidence>
<feature type="binding site" evidence="10">
    <location>
        <begin position="479"/>
        <end position="489"/>
    </location>
    <ligand>
        <name>FAD</name>
        <dbReference type="ChEBI" id="CHEBI:57692"/>
    </ligand>
</feature>
<feature type="domain" description="FAD/NAD(P)-binding" evidence="12">
    <location>
        <begin position="214"/>
        <end position="505"/>
    </location>
</feature>
<proteinExistence type="inferred from homology"/>
<dbReference type="GO" id="GO:0005829">
    <property type="term" value="C:cytosol"/>
    <property type="evidence" value="ECO:0007669"/>
    <property type="project" value="UniProtKB-ARBA"/>
</dbReference>
<dbReference type="InterPro" id="IPR044141">
    <property type="entry name" value="AhpF_NTD_C"/>
</dbReference>
<comment type="subunit">
    <text evidence="2">Homodimer.</text>
</comment>
<evidence type="ECO:0000256" key="9">
    <source>
        <dbReference type="ARBA" id="ARBA00023284"/>
    </source>
</evidence>
<dbReference type="Proteomes" id="UP000465810">
    <property type="component" value="Unassembled WGS sequence"/>
</dbReference>
<evidence type="ECO:0000256" key="2">
    <source>
        <dbReference type="ARBA" id="ARBA00011738"/>
    </source>
</evidence>
<dbReference type="NCBIfam" id="TIGR03140">
    <property type="entry name" value="AhpF"/>
    <property type="match status" value="1"/>
</dbReference>
<dbReference type="PRINTS" id="PR00368">
    <property type="entry name" value="FADPNR"/>
</dbReference>
<dbReference type="PRINTS" id="PR00469">
    <property type="entry name" value="PNDRDTASEII"/>
</dbReference>
<dbReference type="GO" id="GO:0016668">
    <property type="term" value="F:oxidoreductase activity, acting on a sulfur group of donors, NAD(P) as acceptor"/>
    <property type="evidence" value="ECO:0007669"/>
    <property type="project" value="UniProtKB-ARBA"/>
</dbReference>
<evidence type="ECO:0000259" key="13">
    <source>
        <dbReference type="Pfam" id="PF13192"/>
    </source>
</evidence>
<dbReference type="PROSITE" id="PS51354">
    <property type="entry name" value="GLUTAREDOXIN_2"/>
    <property type="match status" value="1"/>
</dbReference>
<dbReference type="PANTHER" id="PTHR48105">
    <property type="entry name" value="THIOREDOXIN REDUCTASE 1-RELATED-RELATED"/>
    <property type="match status" value="1"/>
</dbReference>
<dbReference type="InterPro" id="IPR044142">
    <property type="entry name" value="AhpF_NTD_N"/>
</dbReference>
<keyword evidence="5 10" id="KW-0274">FAD</keyword>
<organism evidence="14 15">
    <name type="scientific">Novosphingobium silvae</name>
    <dbReference type="NCBI Taxonomy" id="2692619"/>
    <lineage>
        <taxon>Bacteria</taxon>
        <taxon>Pseudomonadati</taxon>
        <taxon>Pseudomonadota</taxon>
        <taxon>Alphaproteobacteria</taxon>
        <taxon>Sphingomonadales</taxon>
        <taxon>Sphingomonadaceae</taxon>
        <taxon>Novosphingobium</taxon>
    </lineage>
</organism>
<dbReference type="GO" id="GO:0051287">
    <property type="term" value="F:NAD binding"/>
    <property type="evidence" value="ECO:0007669"/>
    <property type="project" value="InterPro"/>
</dbReference>
<evidence type="ECO:0000313" key="14">
    <source>
        <dbReference type="EMBL" id="MYL97598.1"/>
    </source>
</evidence>
<dbReference type="PROSITE" id="PS00573">
    <property type="entry name" value="PYRIDINE_REDOX_2"/>
    <property type="match status" value="1"/>
</dbReference>
<dbReference type="InterPro" id="IPR036188">
    <property type="entry name" value="FAD/NAD-bd_sf"/>
</dbReference>
<evidence type="ECO:0000256" key="10">
    <source>
        <dbReference type="PIRSR" id="PIRSR000238-1"/>
    </source>
</evidence>
<dbReference type="FunFam" id="3.50.50.60:FF:000007">
    <property type="entry name" value="Alkyl hydroperoxide reductase, F subunit"/>
    <property type="match status" value="1"/>
</dbReference>
<dbReference type="Gene3D" id="3.50.50.60">
    <property type="entry name" value="FAD/NAD(P)-binding domain"/>
    <property type="match status" value="2"/>
</dbReference>
<keyword evidence="4" id="KW-0285">Flavoprotein</keyword>
<keyword evidence="7 10" id="KW-0520">NAD</keyword>
<dbReference type="RefSeq" id="WP_160985328.1">
    <property type="nucleotide sequence ID" value="NZ_WVTD01000004.1"/>
</dbReference>
<dbReference type="InterPro" id="IPR012081">
    <property type="entry name" value="Alkyl_hydroperoxide_Rdtase_suF"/>
</dbReference>
<dbReference type="InterPro" id="IPR008255">
    <property type="entry name" value="Pyr_nucl-diS_OxRdtase_2_AS"/>
</dbReference>
<evidence type="ECO:0000256" key="7">
    <source>
        <dbReference type="ARBA" id="ARBA00023027"/>
    </source>
</evidence>
<dbReference type="Pfam" id="PF13192">
    <property type="entry name" value="Thioredoxin_3"/>
    <property type="match status" value="1"/>
</dbReference>
<dbReference type="GO" id="GO:0032991">
    <property type="term" value="C:protein-containing complex"/>
    <property type="evidence" value="ECO:0007669"/>
    <property type="project" value="UniProtKB-ARBA"/>
</dbReference>
<evidence type="ECO:0000256" key="6">
    <source>
        <dbReference type="ARBA" id="ARBA00023002"/>
    </source>
</evidence>
<dbReference type="SUPFAM" id="SSF51905">
    <property type="entry name" value="FAD/NAD(P)-binding domain"/>
    <property type="match status" value="1"/>
</dbReference>
<keyword evidence="8 11" id="KW-1015">Disulfide bond</keyword>
<dbReference type="InterPro" id="IPR036249">
    <property type="entry name" value="Thioredoxin-like_sf"/>
</dbReference>
<feature type="disulfide bond" description="Redox-active" evidence="11">
    <location>
        <begin position="345"/>
        <end position="348"/>
    </location>
</feature>
<evidence type="ECO:0000313" key="15">
    <source>
        <dbReference type="Proteomes" id="UP000465810"/>
    </source>
</evidence>
<feature type="binding site" evidence="10">
    <location>
        <begin position="357"/>
        <end position="371"/>
    </location>
    <ligand>
        <name>NAD(+)</name>
        <dbReference type="ChEBI" id="CHEBI:57540"/>
    </ligand>
</feature>
<dbReference type="GO" id="GO:0000302">
    <property type="term" value="P:response to reactive oxygen species"/>
    <property type="evidence" value="ECO:0007669"/>
    <property type="project" value="InterPro"/>
</dbReference>
<evidence type="ECO:0000259" key="12">
    <source>
        <dbReference type="Pfam" id="PF07992"/>
    </source>
</evidence>
<evidence type="ECO:0000256" key="11">
    <source>
        <dbReference type="PIRSR" id="PIRSR000238-2"/>
    </source>
</evidence>
<keyword evidence="6 14" id="KW-0560">Oxidoreductase</keyword>
<dbReference type="SUPFAM" id="SSF52833">
    <property type="entry name" value="Thioredoxin-like"/>
    <property type="match status" value="2"/>
</dbReference>
<dbReference type="GO" id="GO:0050660">
    <property type="term" value="F:flavin adenine dinucleotide binding"/>
    <property type="evidence" value="ECO:0007669"/>
    <property type="project" value="InterPro"/>
</dbReference>